<dbReference type="Gene3D" id="3.90.550.10">
    <property type="entry name" value="Spore Coat Polysaccharide Biosynthesis Protein SpsA, Chain A"/>
    <property type="match status" value="1"/>
</dbReference>
<dbReference type="AlphaFoldDB" id="A0A6P2C7L8"/>
<feature type="transmembrane region" description="Helical" evidence="8">
    <location>
        <begin position="447"/>
        <end position="464"/>
    </location>
</feature>
<evidence type="ECO:0000256" key="3">
    <source>
        <dbReference type="ARBA" id="ARBA00022679"/>
    </source>
</evidence>
<evidence type="ECO:0000313" key="10">
    <source>
        <dbReference type="EMBL" id="TVZ07422.1"/>
    </source>
</evidence>
<keyword evidence="4 8" id="KW-0812">Transmembrane</keyword>
<dbReference type="InterPro" id="IPR029044">
    <property type="entry name" value="Nucleotide-diphossugar_trans"/>
</dbReference>
<evidence type="ECO:0000259" key="9">
    <source>
        <dbReference type="Pfam" id="PF13632"/>
    </source>
</evidence>
<evidence type="ECO:0000256" key="8">
    <source>
        <dbReference type="SAM" id="Phobius"/>
    </source>
</evidence>
<comment type="subcellular location">
    <subcellularLocation>
        <location evidence="1">Membrane</location>
        <topology evidence="1">Multi-pass membrane protein</topology>
    </subcellularLocation>
</comment>
<protein>
    <submittedName>
        <fullName evidence="10">Glycosyltransferase</fullName>
    </submittedName>
</protein>
<dbReference type="Pfam" id="PF13632">
    <property type="entry name" value="Glyco_trans_2_3"/>
    <property type="match status" value="1"/>
</dbReference>
<feature type="region of interest" description="Disordered" evidence="7">
    <location>
        <begin position="584"/>
        <end position="606"/>
    </location>
</feature>
<keyword evidence="2" id="KW-0328">Glycosyltransferase</keyword>
<sequence>MTAGGERVQADEGLGRSGYAYEQFSALAGPLTSLPEGQPYRVQYRSIHHSRREWLLTRLIAFVLVALDMGFMYWLVFKSQYPDLGGWMWRGGMHGIGMDAYILLLAGMAGGSILMQLFLLANVLTVSRACLVACDPIPVAPDTRLRVAFITTIVPGKEPVEMAERTLRAAKKIVYDGKLDVWLLDEGDSAEVKEMCQRLNVRHFSRKDRGYLDFDAGTFAAKTKHGNHNRWLWEHGGWYDVVMFVDTDHVPLPSMAERLLGYFRDPDVAFVVGPQFYGNQESRITRWAESAQYLFHSIIQRAGNHRRCAMLVGTNAAVRISAIKKGYVASITEDMATSLRIHATKNPATGRYWRSVYTPDLVAVGEGPRSWTEFFGQQTRWSAGTFDAILHQVWRVGFRLRPGAMLHYFLMLTYYPSVAIGWLLGITISACYLGFGISSLHSNEGWWLSFYADIAWLQFMLYRFMRRHNVSPHEPAGSSGLSGMVVSALTAPIYARSLLKVLFHRKLAFNVTAKGDSASPDRLATFRYSLIWAVVPVVILTIAEIRHRPYPMMMAWTAIILTVCLAPIGVWLFDEHLVKLGKRRGRKAPAPQRQRSPREEATEVAA</sequence>
<evidence type="ECO:0000256" key="2">
    <source>
        <dbReference type="ARBA" id="ARBA00022676"/>
    </source>
</evidence>
<feature type="domain" description="Glycosyltransferase 2-like" evidence="9">
    <location>
        <begin position="242"/>
        <end position="428"/>
    </location>
</feature>
<feature type="transmembrane region" description="Helical" evidence="8">
    <location>
        <begin position="555"/>
        <end position="573"/>
    </location>
</feature>
<evidence type="ECO:0000256" key="6">
    <source>
        <dbReference type="ARBA" id="ARBA00023136"/>
    </source>
</evidence>
<dbReference type="PANTHER" id="PTHR43867:SF2">
    <property type="entry name" value="CELLULOSE SYNTHASE CATALYTIC SUBUNIT A [UDP-FORMING]"/>
    <property type="match status" value="1"/>
</dbReference>
<keyword evidence="11" id="KW-1185">Reference proteome</keyword>
<accession>A0A6P2C7L8</accession>
<evidence type="ECO:0000256" key="5">
    <source>
        <dbReference type="ARBA" id="ARBA00022989"/>
    </source>
</evidence>
<feature type="transmembrane region" description="Helical" evidence="8">
    <location>
        <begin position="408"/>
        <end position="435"/>
    </location>
</feature>
<evidence type="ECO:0000313" key="11">
    <source>
        <dbReference type="Proteomes" id="UP000460272"/>
    </source>
</evidence>
<dbReference type="Proteomes" id="UP000460272">
    <property type="component" value="Unassembled WGS sequence"/>
</dbReference>
<organism evidence="10 11">
    <name type="scientific">Trebonia kvetii</name>
    <dbReference type="NCBI Taxonomy" id="2480626"/>
    <lineage>
        <taxon>Bacteria</taxon>
        <taxon>Bacillati</taxon>
        <taxon>Actinomycetota</taxon>
        <taxon>Actinomycetes</taxon>
        <taxon>Streptosporangiales</taxon>
        <taxon>Treboniaceae</taxon>
        <taxon>Trebonia</taxon>
    </lineage>
</organism>
<dbReference type="SUPFAM" id="SSF53448">
    <property type="entry name" value="Nucleotide-diphospho-sugar transferases"/>
    <property type="match status" value="1"/>
</dbReference>
<reference evidence="10 11" key="1">
    <citation type="submission" date="2018-11" db="EMBL/GenBank/DDBJ databases">
        <title>Trebonia kvetii gen.nov., sp.nov., a novel acidophilic actinobacterium, and proposal of the new actinobacterial family Treboniaceae fam. nov.</title>
        <authorList>
            <person name="Rapoport D."/>
            <person name="Sagova-Mareckova M."/>
            <person name="Sedlacek I."/>
            <person name="Provaznik J."/>
            <person name="Kralova S."/>
            <person name="Pavlinic D."/>
            <person name="Benes V."/>
            <person name="Kopecky J."/>
        </authorList>
    </citation>
    <scope>NUCLEOTIDE SEQUENCE [LARGE SCALE GENOMIC DNA]</scope>
    <source>
        <strain evidence="10 11">15Tr583</strain>
    </source>
</reference>
<dbReference type="GO" id="GO:0016758">
    <property type="term" value="F:hexosyltransferase activity"/>
    <property type="evidence" value="ECO:0007669"/>
    <property type="project" value="TreeGrafter"/>
</dbReference>
<proteinExistence type="predicted"/>
<keyword evidence="5 8" id="KW-1133">Transmembrane helix</keyword>
<name>A0A6P2C7L8_9ACTN</name>
<dbReference type="EMBL" id="RPFW01000001">
    <property type="protein sequence ID" value="TVZ07422.1"/>
    <property type="molecule type" value="Genomic_DNA"/>
</dbReference>
<comment type="caution">
    <text evidence="10">The sequence shown here is derived from an EMBL/GenBank/DDBJ whole genome shotgun (WGS) entry which is preliminary data.</text>
</comment>
<dbReference type="OrthoDB" id="9806824at2"/>
<evidence type="ECO:0000256" key="4">
    <source>
        <dbReference type="ARBA" id="ARBA00022692"/>
    </source>
</evidence>
<gene>
    <name evidence="10" type="ORF">EAS64_03805</name>
</gene>
<dbReference type="GO" id="GO:0005886">
    <property type="term" value="C:plasma membrane"/>
    <property type="evidence" value="ECO:0007669"/>
    <property type="project" value="TreeGrafter"/>
</dbReference>
<feature type="transmembrane region" description="Helical" evidence="8">
    <location>
        <begin position="526"/>
        <end position="543"/>
    </location>
</feature>
<dbReference type="InterPro" id="IPR001173">
    <property type="entry name" value="Glyco_trans_2-like"/>
</dbReference>
<evidence type="ECO:0000256" key="1">
    <source>
        <dbReference type="ARBA" id="ARBA00004141"/>
    </source>
</evidence>
<feature type="compositionally biased region" description="Basic and acidic residues" evidence="7">
    <location>
        <begin position="596"/>
        <end position="606"/>
    </location>
</feature>
<feature type="transmembrane region" description="Helical" evidence="8">
    <location>
        <begin position="55"/>
        <end position="76"/>
    </location>
</feature>
<dbReference type="PANTHER" id="PTHR43867">
    <property type="entry name" value="CELLULOSE SYNTHASE CATALYTIC SUBUNIT A [UDP-FORMING]"/>
    <property type="match status" value="1"/>
</dbReference>
<evidence type="ECO:0000256" key="7">
    <source>
        <dbReference type="SAM" id="MobiDB-lite"/>
    </source>
</evidence>
<keyword evidence="3 10" id="KW-0808">Transferase</keyword>
<dbReference type="InterPro" id="IPR050321">
    <property type="entry name" value="Glycosyltr_2/OpgH_subfam"/>
</dbReference>
<feature type="transmembrane region" description="Helical" evidence="8">
    <location>
        <begin position="96"/>
        <end position="119"/>
    </location>
</feature>
<keyword evidence="6 8" id="KW-0472">Membrane</keyword>